<feature type="domain" description="Metallo-beta-lactamase" evidence="1">
    <location>
        <begin position="142"/>
        <end position="301"/>
    </location>
</feature>
<evidence type="ECO:0000259" key="1">
    <source>
        <dbReference type="Pfam" id="PF12706"/>
    </source>
</evidence>
<dbReference type="Proteomes" id="UP001293791">
    <property type="component" value="Unassembled WGS sequence"/>
</dbReference>
<gene>
    <name evidence="2" type="ORF">Cyrtocomes_00270</name>
</gene>
<dbReference type="PANTHER" id="PTHR15032:SF4">
    <property type="entry name" value="N-ACYL-PHOSPHATIDYLETHANOLAMINE-HYDROLYZING PHOSPHOLIPASE D"/>
    <property type="match status" value="1"/>
</dbReference>
<organism evidence="2 3">
    <name type="scientific">Candidatus Cyrtobacter comes</name>
    <dbReference type="NCBI Taxonomy" id="675776"/>
    <lineage>
        <taxon>Bacteria</taxon>
        <taxon>Pseudomonadati</taxon>
        <taxon>Pseudomonadota</taxon>
        <taxon>Alphaproteobacteria</taxon>
        <taxon>Rickettsiales</taxon>
        <taxon>Candidatus Midichloriaceae</taxon>
        <taxon>Candidatus Cyrtobacter</taxon>
    </lineage>
</organism>
<accession>A0ABU5L710</accession>
<dbReference type="EMBL" id="JARGYT010000009">
    <property type="protein sequence ID" value="MDZ5761910.1"/>
    <property type="molecule type" value="Genomic_DNA"/>
</dbReference>
<comment type="caution">
    <text evidence="2">The sequence shown here is derived from an EMBL/GenBank/DDBJ whole genome shotgun (WGS) entry which is preliminary data.</text>
</comment>
<protein>
    <submittedName>
        <fullName evidence="2">MBL fold metallo-hydrolase</fullName>
    </submittedName>
</protein>
<keyword evidence="3" id="KW-1185">Reference proteome</keyword>
<proteinExistence type="predicted"/>
<dbReference type="Gene3D" id="3.60.15.10">
    <property type="entry name" value="Ribonuclease Z/Hydroxyacylglutathione hydrolase-like"/>
    <property type="match status" value="1"/>
</dbReference>
<dbReference type="InterPro" id="IPR036866">
    <property type="entry name" value="RibonucZ/Hydroxyglut_hydro"/>
</dbReference>
<name>A0ABU5L710_9RICK</name>
<sequence>MDYSVTLSKVGGYQPFIQEMVNNGLWAKLCRKYDIPKHIWLPLLGYTELWAEHVYRYKNDTANHKNEATRIFLSTMYDYIKSIFVKNNSYFSIPVDKSTIYAQDDIQPQEIKENVFSSYWVGHATQIYTIPVRYNSEIRNFTILTDPVQGSLSFLYPRFTNEGAQVQDYPEINALIYSHNHRDHFDPETLRLLCESQLKLYNNSPIIFVPKGLGAMLNAMNFKNVFEMMPGDVAILGDFMKIASVDSRHWSGRCIHDSHTTAFHSVVIQSNAMNGCIYFAGDTALLSNEELDAITKCFDIAYSMQPGGPDDNRVDMESTHQSSADGLLMHVRFIKARTQDGTSYSFGELSELVKTLYMHTKTFKLGPLHFNDTDQSIHRVLNALQAIHSNSIDENDLAKDILSVLRPHEQVVVEEILAIASTITFRKDDGEVVHGIPAHDIVELLTHSVRIPKIGERTDLGEGIHELEMNLQPYSGGDDLLAC</sequence>
<dbReference type="InterPro" id="IPR001279">
    <property type="entry name" value="Metallo-B-lactamas"/>
</dbReference>
<dbReference type="RefSeq" id="WP_322497407.1">
    <property type="nucleotide sequence ID" value="NZ_JARGYT010000009.1"/>
</dbReference>
<dbReference type="Pfam" id="PF12706">
    <property type="entry name" value="Lactamase_B_2"/>
    <property type="match status" value="1"/>
</dbReference>
<dbReference type="SUPFAM" id="SSF56281">
    <property type="entry name" value="Metallo-hydrolase/oxidoreductase"/>
    <property type="match status" value="1"/>
</dbReference>
<evidence type="ECO:0000313" key="2">
    <source>
        <dbReference type="EMBL" id="MDZ5761910.1"/>
    </source>
</evidence>
<dbReference type="PANTHER" id="PTHR15032">
    <property type="entry name" value="N-ACYL-PHOSPHATIDYLETHANOLAMINE-HYDROLYZING PHOSPHOLIPASE D"/>
    <property type="match status" value="1"/>
</dbReference>
<reference evidence="2 3" key="1">
    <citation type="submission" date="2023-02" db="EMBL/GenBank/DDBJ databases">
        <title>Host association and intracellularity evolved multiple times independently in the Rickettsiales.</title>
        <authorList>
            <person name="Castelli M."/>
            <person name="Nardi T."/>
            <person name="Gammuto L."/>
            <person name="Bellinzona G."/>
            <person name="Sabaneyeva E."/>
            <person name="Potekhin A."/>
            <person name="Serra V."/>
            <person name="Petroni G."/>
            <person name="Sassera D."/>
        </authorList>
    </citation>
    <scope>NUCLEOTIDE SEQUENCE [LARGE SCALE GENOMIC DNA]</scope>
    <source>
        <strain evidence="2 3">BOD18</strain>
    </source>
</reference>
<evidence type="ECO:0000313" key="3">
    <source>
        <dbReference type="Proteomes" id="UP001293791"/>
    </source>
</evidence>